<feature type="transmembrane region" description="Helical" evidence="8">
    <location>
        <begin position="220"/>
        <end position="239"/>
    </location>
</feature>
<feature type="transmembrane region" description="Helical" evidence="8">
    <location>
        <begin position="99"/>
        <end position="117"/>
    </location>
</feature>
<feature type="transmembrane region" description="Helical" evidence="8">
    <location>
        <begin position="245"/>
        <end position="263"/>
    </location>
</feature>
<evidence type="ECO:0000256" key="4">
    <source>
        <dbReference type="ARBA" id="ARBA00022989"/>
    </source>
</evidence>
<keyword evidence="10" id="KW-0496">Mitochondrion</keyword>
<evidence type="ECO:0000256" key="7">
    <source>
        <dbReference type="ARBA" id="ARBA00049551"/>
    </source>
</evidence>
<dbReference type="GO" id="GO:0003954">
    <property type="term" value="F:NADH dehydrogenase activity"/>
    <property type="evidence" value="ECO:0007669"/>
    <property type="project" value="TreeGrafter"/>
</dbReference>
<dbReference type="RefSeq" id="YP_010121358.1">
    <property type="nucleotide sequence ID" value="NC_056186.1"/>
</dbReference>
<feature type="domain" description="NADH:quinone oxidoreductase/Mrp antiporter transmembrane" evidence="9">
    <location>
        <begin position="94"/>
        <end position="357"/>
    </location>
</feature>
<reference evidence="10" key="2">
    <citation type="journal article" name="Parasitol. Int.">
        <title>Mitochondrial genome of Scutogyrus longicornis (Monogenea: Dactylogyridea), a parasite of Nile tilapia Oreochromis niloticus.</title>
        <authorList>
            <person name="Cana-Bozada V."/>
            <person name="Llera-Herrera R."/>
            <person name="Fajer-Avila E.J."/>
            <person name="Morales-Serna F.N."/>
        </authorList>
    </citation>
    <scope>NUCLEOTIDE SEQUENCE</scope>
    <source>
        <tissue evidence="10">Whole organism</tissue>
    </source>
</reference>
<comment type="subcellular location">
    <subcellularLocation>
        <location evidence="1">Membrane</location>
        <topology evidence="1">Multi-pass membrane protein</topology>
    </subcellularLocation>
</comment>
<feature type="transmembrane region" description="Helical" evidence="8">
    <location>
        <begin position="416"/>
        <end position="437"/>
    </location>
</feature>
<keyword evidence="3 8" id="KW-0812">Transmembrane</keyword>
<evidence type="ECO:0000313" key="10">
    <source>
        <dbReference type="EMBL" id="QRC77987.1"/>
    </source>
</evidence>
<dbReference type="CTD" id="4540"/>
<keyword evidence="5 8" id="KW-0472">Membrane</keyword>
<geneLocation type="mitochondrion" evidence="10"/>
<dbReference type="GeneID" id="65323892"/>
<feature type="transmembrane region" description="Helical" evidence="8">
    <location>
        <begin position="457"/>
        <end position="475"/>
    </location>
</feature>
<dbReference type="GO" id="GO:0015990">
    <property type="term" value="P:electron transport coupled proton transport"/>
    <property type="evidence" value="ECO:0007669"/>
    <property type="project" value="TreeGrafter"/>
</dbReference>
<dbReference type="GO" id="GO:0042773">
    <property type="term" value="P:ATP synthesis coupled electron transport"/>
    <property type="evidence" value="ECO:0007669"/>
    <property type="project" value="InterPro"/>
</dbReference>
<evidence type="ECO:0000256" key="1">
    <source>
        <dbReference type="ARBA" id="ARBA00004141"/>
    </source>
</evidence>
<evidence type="ECO:0000256" key="5">
    <source>
        <dbReference type="ARBA" id="ARBA00023136"/>
    </source>
</evidence>
<name>A0A888YTA9_9PLAT</name>
<dbReference type="PANTHER" id="PTHR42829">
    <property type="entry name" value="NADH-UBIQUINONE OXIDOREDUCTASE CHAIN 5"/>
    <property type="match status" value="1"/>
</dbReference>
<dbReference type="AlphaFoldDB" id="A0A888YTA9"/>
<sequence length="514" mass="56638">MLVLWFLVVGFTLLLLVGVSSFYFLGVDYFVILNNFVAAEGGLGVSDFLCVAMLLFCGCISLLFSLHYFGWSHSNLNIMICLFLGVMVGLVFSEDYLSSLFWWEYLGVVSFFLILYYSNFDTLFAGNSTIVASRGGDVGFFIIICYAFGGYELCFMGIISAFLIILTKSAVLPFCSWLLEAMRAPTPVSCLVHSSTLVAAGVWFVSCYGYLLLGCFQSNILMMLCLITILVSGCSAMAFSDIKKIVALSTCNNISWCLVYYLLGSPILSIYQLVCHGVGKCMLFISVGDSLSSAGGSQNKGCFTLVPANSLLGFCGILLLSVSVAGFPFLGVFFTKHAMLNTLFSSGGFLMSLVVFMCIFVSYSYSSRLVFLIVSPNGVNQGWLSNSYYFLSSLIVLCGLFGYLEMGGLEELDEITWLYSFLILNLNLFGVYFGYYLYRCQFGGSYYASFGSNDDNIIGYIEAFLKFGFINSVFFNFRSEVNIISAIFSMKGDNIIRVASVPVFVSVMLFIGLI</sequence>
<keyword evidence="4 8" id="KW-1133">Transmembrane helix</keyword>
<reference evidence="10" key="1">
    <citation type="submission" date="2020-05" db="EMBL/GenBank/DDBJ databases">
        <authorList>
            <person name="Cana-Bozada V.H."/>
            <person name="Llera-Herrera R."/>
            <person name="Morales-Serna F.N."/>
            <person name="Fajer-Avila E.J."/>
        </authorList>
    </citation>
    <scope>NUCLEOTIDE SEQUENCE</scope>
    <source>
        <tissue evidence="10">Whole organism</tissue>
    </source>
</reference>
<feature type="transmembrane region" description="Helical" evidence="8">
    <location>
        <begin position="311"/>
        <end position="335"/>
    </location>
</feature>
<feature type="transmembrane region" description="Helical" evidence="8">
    <location>
        <begin position="495"/>
        <end position="513"/>
    </location>
</feature>
<proteinExistence type="predicted"/>
<evidence type="ECO:0000256" key="2">
    <source>
        <dbReference type="ARBA" id="ARBA00012944"/>
    </source>
</evidence>
<dbReference type="GO" id="GO:0008137">
    <property type="term" value="F:NADH dehydrogenase (ubiquinone) activity"/>
    <property type="evidence" value="ECO:0007669"/>
    <property type="project" value="UniProtKB-EC"/>
</dbReference>
<dbReference type="GO" id="GO:0016020">
    <property type="term" value="C:membrane"/>
    <property type="evidence" value="ECO:0007669"/>
    <property type="project" value="UniProtKB-SubCell"/>
</dbReference>
<feature type="transmembrane region" description="Helical" evidence="8">
    <location>
        <begin position="347"/>
        <end position="366"/>
    </location>
</feature>
<feature type="transmembrane region" description="Helical" evidence="8">
    <location>
        <begin position="386"/>
        <end position="404"/>
    </location>
</feature>
<evidence type="ECO:0000256" key="6">
    <source>
        <dbReference type="ARBA" id="ARBA00031027"/>
    </source>
</evidence>
<feature type="transmembrane region" description="Helical" evidence="8">
    <location>
        <begin position="76"/>
        <end position="93"/>
    </location>
</feature>
<evidence type="ECO:0000256" key="8">
    <source>
        <dbReference type="SAM" id="Phobius"/>
    </source>
</evidence>
<dbReference type="EMBL" id="MT447060">
    <property type="protein sequence ID" value="QRC77987.1"/>
    <property type="molecule type" value="Genomic_DNA"/>
</dbReference>
<comment type="catalytic activity">
    <reaction evidence="7">
        <text>a ubiquinone + NADH + 5 H(+)(in) = a ubiquinol + NAD(+) + 4 H(+)(out)</text>
        <dbReference type="Rhea" id="RHEA:29091"/>
        <dbReference type="Rhea" id="RHEA-COMP:9565"/>
        <dbReference type="Rhea" id="RHEA-COMP:9566"/>
        <dbReference type="ChEBI" id="CHEBI:15378"/>
        <dbReference type="ChEBI" id="CHEBI:16389"/>
        <dbReference type="ChEBI" id="CHEBI:17976"/>
        <dbReference type="ChEBI" id="CHEBI:57540"/>
        <dbReference type="ChEBI" id="CHEBI:57945"/>
        <dbReference type="EC" id="7.1.1.2"/>
    </reaction>
</comment>
<organism evidence="10">
    <name type="scientific">Scutogyrus longicornis</name>
    <dbReference type="NCBI Taxonomy" id="341066"/>
    <lineage>
        <taxon>Eukaryota</taxon>
        <taxon>Metazoa</taxon>
        <taxon>Spiralia</taxon>
        <taxon>Lophotrochozoa</taxon>
        <taxon>Platyhelminthes</taxon>
        <taxon>Monogenea</taxon>
        <taxon>Monopisthocotylea</taxon>
        <taxon>Dactylogyridea</taxon>
        <taxon>Ancyrocephalidae</taxon>
        <taxon>Scutogyrus</taxon>
    </lineage>
</organism>
<dbReference type="PANTHER" id="PTHR42829:SF2">
    <property type="entry name" value="NADH-UBIQUINONE OXIDOREDUCTASE CHAIN 5"/>
    <property type="match status" value="1"/>
</dbReference>
<dbReference type="Pfam" id="PF00361">
    <property type="entry name" value="Proton_antipo_M"/>
    <property type="match status" value="1"/>
</dbReference>
<dbReference type="InterPro" id="IPR003945">
    <property type="entry name" value="NU5C-like"/>
</dbReference>
<evidence type="ECO:0000256" key="3">
    <source>
        <dbReference type="ARBA" id="ARBA00022692"/>
    </source>
</evidence>
<feature type="transmembrane region" description="Helical" evidence="8">
    <location>
        <begin position="45"/>
        <end position="69"/>
    </location>
</feature>
<evidence type="ECO:0000259" key="9">
    <source>
        <dbReference type="Pfam" id="PF00361"/>
    </source>
</evidence>
<dbReference type="EC" id="7.1.1.2" evidence="2"/>
<dbReference type="InterPro" id="IPR001750">
    <property type="entry name" value="ND/Mrp_TM"/>
</dbReference>
<feature type="transmembrane region" description="Helical" evidence="8">
    <location>
        <begin position="186"/>
        <end position="213"/>
    </location>
</feature>
<accession>A0A888YTA9</accession>
<gene>
    <name evidence="10" type="primary">ND5</name>
</gene>
<feature type="transmembrane region" description="Helical" evidence="8">
    <location>
        <begin position="138"/>
        <end position="166"/>
    </location>
</feature>
<protein>
    <recommendedName>
        <fullName evidence="2">NADH:ubiquinone reductase (H(+)-translocating)</fullName>
        <ecNumber evidence="2">7.1.1.2</ecNumber>
    </recommendedName>
    <alternativeName>
        <fullName evidence="6">NADH dehydrogenase subunit 5</fullName>
    </alternativeName>
</protein>